<dbReference type="InterPro" id="IPR032465">
    <property type="entry name" value="ACMSD"/>
</dbReference>
<feature type="transmembrane region" description="Helical" evidence="2">
    <location>
        <begin position="54"/>
        <end position="73"/>
    </location>
</feature>
<keyword evidence="2" id="KW-1133">Transmembrane helix</keyword>
<dbReference type="GO" id="GO:0016831">
    <property type="term" value="F:carboxy-lyase activity"/>
    <property type="evidence" value="ECO:0007669"/>
    <property type="project" value="InterPro"/>
</dbReference>
<keyword evidence="2" id="KW-0812">Transmembrane</keyword>
<keyword evidence="4" id="KW-1185">Reference proteome</keyword>
<dbReference type="EMBL" id="CP032382">
    <property type="protein sequence ID" value="AYB31905.1"/>
    <property type="molecule type" value="Genomic_DNA"/>
</dbReference>
<gene>
    <name evidence="3" type="ORF">D4L85_15620</name>
</gene>
<dbReference type="AlphaFoldDB" id="A0A385SPM0"/>
<name>A0A385SPM0_9BACT</name>
<evidence type="ECO:0000313" key="4">
    <source>
        <dbReference type="Proteomes" id="UP000266183"/>
    </source>
</evidence>
<protein>
    <submittedName>
        <fullName evidence="3">Uncharacterized protein</fullName>
    </submittedName>
</protein>
<dbReference type="SUPFAM" id="SSF51556">
    <property type="entry name" value="Metallo-dependent hydrolases"/>
    <property type="match status" value="1"/>
</dbReference>
<feature type="transmembrane region" description="Helical" evidence="2">
    <location>
        <begin position="165"/>
        <end position="186"/>
    </location>
</feature>
<evidence type="ECO:0000256" key="2">
    <source>
        <dbReference type="SAM" id="Phobius"/>
    </source>
</evidence>
<reference evidence="4" key="1">
    <citation type="submission" date="2018-09" db="EMBL/GenBank/DDBJ databases">
        <title>Chryseolinea sp. KIS68-18 isolated from soil.</title>
        <authorList>
            <person name="Weon H.-Y."/>
            <person name="Kwon S.-W."/>
            <person name="Lee S.A."/>
        </authorList>
    </citation>
    <scope>NUCLEOTIDE SEQUENCE [LARGE SCALE GENOMIC DNA]</scope>
    <source>
        <strain evidence="4">KIS68-18</strain>
    </source>
</reference>
<evidence type="ECO:0000313" key="3">
    <source>
        <dbReference type="EMBL" id="AYB31905.1"/>
    </source>
</evidence>
<organism evidence="3 4">
    <name type="scientific">Chryseolinea soli</name>
    <dbReference type="NCBI Taxonomy" id="2321403"/>
    <lineage>
        <taxon>Bacteria</taxon>
        <taxon>Pseudomonadati</taxon>
        <taxon>Bacteroidota</taxon>
        <taxon>Cytophagia</taxon>
        <taxon>Cytophagales</taxon>
        <taxon>Fulvivirgaceae</taxon>
        <taxon>Chryseolinea</taxon>
    </lineage>
</organism>
<keyword evidence="2" id="KW-0472">Membrane</keyword>
<dbReference type="PANTHER" id="PTHR21240">
    <property type="entry name" value="2-AMINO-3-CARBOXYLMUCONATE-6-SEMIALDEHYDE DECARBOXYLASE"/>
    <property type="match status" value="1"/>
</dbReference>
<evidence type="ECO:0000256" key="1">
    <source>
        <dbReference type="ARBA" id="ARBA00023239"/>
    </source>
</evidence>
<proteinExistence type="predicted"/>
<dbReference type="InterPro" id="IPR032466">
    <property type="entry name" value="Metal_Hydrolase"/>
</dbReference>
<dbReference type="KEGG" id="chk:D4L85_15620"/>
<sequence>MVGFFYYLPLYLPVLRMTNQRYQAPAKDPIINCHTHIFTADHVPPWLGRTFLPLGTYFLLTTGFIVGLGKFWFMGKFMRRLRRLRRSRVSQWMYTISWAIRRTWISDFLVSTVGYWLTAHTFFYVYHVVSSVIKPNTGEKQVDDVYQWFRQSPFFMDITNPWGKVAIALIVLLFFSSGRNLILFTFKKLFRFLAMLPGPATREFLLRYINLGRFAIYSEQSRIYSRLRKQYPPGSAFVILPMDMEFMGAGKLKKEHRFKTQMQELSTIKKNHPETTFPFVFIHPERMKDTSFFDYDLIDGKVELKKACDVYRYIEKENFTGFKIYPALGYYPFDEQLLPLWRYAADHEIPIMSHCIIGTIFYRGPKLRDWNQHPVFEEVRSLAAEEEEDFGILEQPEEKKHRKPAAPTAYERFPLKMHELENKEFQRNFTHPLNYLCLLDDDHLIKVLKKATNPKTREVFGLKNGKLEYNLQRLKICLAHFGGDDEWKQYYELDRHHFVHQLTMKPDWGIDFFETDGEPRPGKIGQLWKNKVDWYSIICSLILQYPNVYADISYIVHNPEIIPLLKKTLAKENIRLRSRVLFGTDFYVVRNHKSEREMLTELQAALSEEDFDQIARTNPRDYLSRKTFHP</sequence>
<keyword evidence="1" id="KW-0456">Lyase</keyword>
<dbReference type="Gene3D" id="3.20.20.140">
    <property type="entry name" value="Metal-dependent hydrolases"/>
    <property type="match status" value="2"/>
</dbReference>
<accession>A0A385SPM0</accession>
<dbReference type="Proteomes" id="UP000266183">
    <property type="component" value="Chromosome"/>
</dbReference>